<keyword evidence="8" id="KW-0227">DNA damage</keyword>
<dbReference type="PANTHER" id="PTHR22748">
    <property type="entry name" value="AP ENDONUCLEASE"/>
    <property type="match status" value="1"/>
</dbReference>
<keyword evidence="4 6" id="KW-0460">Magnesium</keyword>
<dbReference type="GO" id="GO:0003906">
    <property type="term" value="F:DNA-(apurinic or apyrimidinic site) endonuclease activity"/>
    <property type="evidence" value="ECO:0007669"/>
    <property type="project" value="TreeGrafter"/>
</dbReference>
<evidence type="ECO:0000256" key="1">
    <source>
        <dbReference type="ARBA" id="ARBA00007092"/>
    </source>
</evidence>
<dbReference type="Proteomes" id="UP000807306">
    <property type="component" value="Unassembled WGS sequence"/>
</dbReference>
<evidence type="ECO:0000256" key="6">
    <source>
        <dbReference type="PIRSR" id="PIRSR604808-2"/>
    </source>
</evidence>
<evidence type="ECO:0000256" key="9">
    <source>
        <dbReference type="SAM" id="MobiDB-lite"/>
    </source>
</evidence>
<dbReference type="CDD" id="cd09087">
    <property type="entry name" value="Ape1-like_AP-endo"/>
    <property type="match status" value="1"/>
</dbReference>
<feature type="binding site" evidence="6">
    <location>
        <position position="71"/>
    </location>
    <ligand>
        <name>Mg(2+)</name>
        <dbReference type="ChEBI" id="CHEBI:18420"/>
        <label>1</label>
    </ligand>
</feature>
<evidence type="ECO:0000313" key="12">
    <source>
        <dbReference type="Proteomes" id="UP000807306"/>
    </source>
</evidence>
<feature type="binding site" evidence="6">
    <location>
        <position position="318"/>
    </location>
    <ligand>
        <name>Mg(2+)</name>
        <dbReference type="ChEBI" id="CHEBI:18420"/>
        <label>1</label>
    </ligand>
</feature>
<sequence length="329" mass="37235">MSLSRMSSKRTIHDVEDSDHEEGGSRVESQRSKKSKTEISAEYTGPTNKVLPENIVIPVKPAGRTRIACWNVSGLVACEKKGFKQYVRAENPDILIITETKMNQPSIDPALKELFPHQFWSISAKKGYSGTTIFSKSEPLSIKETLSGHPDPQEVKGRIVTLEFSSCYIVGTYVVNAGQKLQTLNNKKVWNTHFFAYLNELDKTKPVVWAGDFNVAPSALDLANAKKNWNKTAGYTEAEVTAYNTFLNPPEDSEDHKFIDIWRDLHPGKRDYSYFSYRFNCRTKGLGWRIDGFVISERLKERVKMCEIRSEIYGASDHIPMALELEGAL</sequence>
<keyword evidence="6" id="KW-0464">Manganese</keyword>
<feature type="binding site" evidence="6">
    <location>
        <position position="214"/>
    </location>
    <ligand>
        <name>Mg(2+)</name>
        <dbReference type="ChEBI" id="CHEBI:18420"/>
        <label>1</label>
    </ligand>
</feature>
<feature type="site" description="Interaction with DNA substrate" evidence="7">
    <location>
        <position position="318"/>
    </location>
</feature>
<name>A0A9P6JNU7_9AGAR</name>
<evidence type="ECO:0000256" key="2">
    <source>
        <dbReference type="ARBA" id="ARBA00022723"/>
    </source>
</evidence>
<reference evidence="11" key="1">
    <citation type="submission" date="2020-11" db="EMBL/GenBank/DDBJ databases">
        <authorList>
            <consortium name="DOE Joint Genome Institute"/>
            <person name="Ahrendt S."/>
            <person name="Riley R."/>
            <person name="Andreopoulos W."/>
            <person name="Labutti K."/>
            <person name="Pangilinan J."/>
            <person name="Ruiz-Duenas F.J."/>
            <person name="Barrasa J.M."/>
            <person name="Sanchez-Garcia M."/>
            <person name="Camarero S."/>
            <person name="Miyauchi S."/>
            <person name="Serrano A."/>
            <person name="Linde D."/>
            <person name="Babiker R."/>
            <person name="Drula E."/>
            <person name="Ayuso-Fernandez I."/>
            <person name="Pacheco R."/>
            <person name="Padilla G."/>
            <person name="Ferreira P."/>
            <person name="Barriuso J."/>
            <person name="Kellner H."/>
            <person name="Castanera R."/>
            <person name="Alfaro M."/>
            <person name="Ramirez L."/>
            <person name="Pisabarro A.G."/>
            <person name="Kuo A."/>
            <person name="Tritt A."/>
            <person name="Lipzen A."/>
            <person name="He G."/>
            <person name="Yan M."/>
            <person name="Ng V."/>
            <person name="Cullen D."/>
            <person name="Martin F."/>
            <person name="Rosso M.-N."/>
            <person name="Henrissat B."/>
            <person name="Hibbett D."/>
            <person name="Martinez A.T."/>
            <person name="Grigoriev I.V."/>
        </authorList>
    </citation>
    <scope>NUCLEOTIDE SEQUENCE</scope>
    <source>
        <strain evidence="11">CBS 506.95</strain>
    </source>
</reference>
<dbReference type="PROSITE" id="PS51435">
    <property type="entry name" value="AP_NUCLEASE_F1_4"/>
    <property type="match status" value="1"/>
</dbReference>
<dbReference type="GO" id="GO:0046872">
    <property type="term" value="F:metal ion binding"/>
    <property type="evidence" value="ECO:0007669"/>
    <property type="project" value="UniProtKB-KW"/>
</dbReference>
<dbReference type="SUPFAM" id="SSF56219">
    <property type="entry name" value="DNase I-like"/>
    <property type="match status" value="1"/>
</dbReference>
<feature type="region of interest" description="Disordered" evidence="9">
    <location>
        <begin position="1"/>
        <end position="44"/>
    </location>
</feature>
<dbReference type="GO" id="GO:0006284">
    <property type="term" value="P:base-excision repair"/>
    <property type="evidence" value="ECO:0007669"/>
    <property type="project" value="TreeGrafter"/>
</dbReference>
<feature type="domain" description="Endonuclease/exonuclease/phosphatase" evidence="10">
    <location>
        <begin position="70"/>
        <end position="318"/>
    </location>
</feature>
<keyword evidence="8" id="KW-0234">DNA repair</keyword>
<dbReference type="Gene3D" id="3.60.10.10">
    <property type="entry name" value="Endonuclease/exonuclease/phosphatase"/>
    <property type="match status" value="1"/>
</dbReference>
<dbReference type="AlphaFoldDB" id="A0A9P6JNU7"/>
<protein>
    <submittedName>
        <fullName evidence="11">Endonuclease/exonuclease/phosphatase</fullName>
    </submittedName>
</protein>
<comment type="caution">
    <text evidence="11">The sequence shown here is derived from an EMBL/GenBank/DDBJ whole genome shotgun (WGS) entry which is preliminary data.</text>
</comment>
<dbReference type="Pfam" id="PF03372">
    <property type="entry name" value="Exo_endo_phos"/>
    <property type="match status" value="1"/>
</dbReference>
<feature type="site" description="Important for catalytic activity" evidence="7">
    <location>
        <position position="291"/>
    </location>
</feature>
<keyword evidence="12" id="KW-1185">Reference proteome</keyword>
<dbReference type="InterPro" id="IPR004808">
    <property type="entry name" value="AP_endonuc_1"/>
</dbReference>
<feature type="site" description="Transition state stabilizer" evidence="7">
    <location>
        <position position="214"/>
    </location>
</feature>
<keyword evidence="3" id="KW-0378">Hydrolase</keyword>
<evidence type="ECO:0000256" key="5">
    <source>
        <dbReference type="PIRSR" id="PIRSR604808-1"/>
    </source>
</evidence>
<dbReference type="PANTHER" id="PTHR22748:SF6">
    <property type="entry name" value="DNA-(APURINIC OR APYRIMIDINIC SITE) ENDONUCLEASE"/>
    <property type="match status" value="1"/>
</dbReference>
<keyword evidence="11" id="KW-0540">Nuclease</keyword>
<accession>A0A9P6JNU7</accession>
<dbReference type="InterPro" id="IPR036691">
    <property type="entry name" value="Endo/exonu/phosph_ase_sf"/>
</dbReference>
<dbReference type="OrthoDB" id="498125at2759"/>
<evidence type="ECO:0000256" key="3">
    <source>
        <dbReference type="ARBA" id="ARBA00022801"/>
    </source>
</evidence>
<feature type="active site" evidence="5">
    <location>
        <position position="173"/>
    </location>
</feature>
<evidence type="ECO:0000256" key="7">
    <source>
        <dbReference type="PIRSR" id="PIRSR604808-3"/>
    </source>
</evidence>
<dbReference type="NCBIfam" id="TIGR00633">
    <property type="entry name" value="xth"/>
    <property type="match status" value="1"/>
</dbReference>
<gene>
    <name evidence="11" type="ORF">CPB83DRAFT_794058</name>
</gene>
<dbReference type="InterPro" id="IPR005135">
    <property type="entry name" value="Endo/exonuclease/phosphatase"/>
</dbReference>
<feature type="binding site" evidence="6">
    <location>
        <position position="317"/>
    </location>
    <ligand>
        <name>Mg(2+)</name>
        <dbReference type="ChEBI" id="CHEBI:18420"/>
        <label>1</label>
    </ligand>
</feature>
<dbReference type="GO" id="GO:0008081">
    <property type="term" value="F:phosphoric diester hydrolase activity"/>
    <property type="evidence" value="ECO:0007669"/>
    <property type="project" value="TreeGrafter"/>
</dbReference>
<comment type="cofactor">
    <cofactor evidence="6 8">
        <name>Mg(2+)</name>
        <dbReference type="ChEBI" id="CHEBI:18420"/>
    </cofactor>
    <cofactor evidence="6 8">
        <name>Mn(2+)</name>
        <dbReference type="ChEBI" id="CHEBI:29035"/>
    </cofactor>
    <text evidence="6 8">Probably binds two magnesium or manganese ions per subunit.</text>
</comment>
<feature type="binding site" evidence="6">
    <location>
        <position position="212"/>
    </location>
    <ligand>
        <name>Mg(2+)</name>
        <dbReference type="ChEBI" id="CHEBI:18420"/>
        <label>2</label>
    </ligand>
</feature>
<evidence type="ECO:0000259" key="10">
    <source>
        <dbReference type="Pfam" id="PF03372"/>
    </source>
</evidence>
<evidence type="ECO:0000256" key="4">
    <source>
        <dbReference type="ARBA" id="ARBA00022842"/>
    </source>
</evidence>
<feature type="binding site" evidence="6">
    <location>
        <position position="99"/>
    </location>
    <ligand>
        <name>Mg(2+)</name>
        <dbReference type="ChEBI" id="CHEBI:18420"/>
        <label>1</label>
    </ligand>
</feature>
<feature type="non-terminal residue" evidence="11">
    <location>
        <position position="329"/>
    </location>
</feature>
<evidence type="ECO:0000313" key="11">
    <source>
        <dbReference type="EMBL" id="KAF9527000.1"/>
    </source>
</evidence>
<dbReference type="EMBL" id="MU157865">
    <property type="protein sequence ID" value="KAF9527000.1"/>
    <property type="molecule type" value="Genomic_DNA"/>
</dbReference>
<comment type="similarity">
    <text evidence="1 8">Belongs to the DNA repair enzymes AP/ExoA family.</text>
</comment>
<evidence type="ECO:0000256" key="8">
    <source>
        <dbReference type="RuleBase" id="RU362131"/>
    </source>
</evidence>
<organism evidence="11 12">
    <name type="scientific">Crepidotus variabilis</name>
    <dbReference type="NCBI Taxonomy" id="179855"/>
    <lineage>
        <taxon>Eukaryota</taxon>
        <taxon>Fungi</taxon>
        <taxon>Dikarya</taxon>
        <taxon>Basidiomycota</taxon>
        <taxon>Agaricomycotina</taxon>
        <taxon>Agaricomycetes</taxon>
        <taxon>Agaricomycetidae</taxon>
        <taxon>Agaricales</taxon>
        <taxon>Agaricineae</taxon>
        <taxon>Crepidotaceae</taxon>
        <taxon>Crepidotus</taxon>
    </lineage>
</organism>
<feature type="active site" description="Proton acceptor" evidence="5">
    <location>
        <position position="318"/>
    </location>
</feature>
<dbReference type="GO" id="GO:0005634">
    <property type="term" value="C:nucleus"/>
    <property type="evidence" value="ECO:0007669"/>
    <property type="project" value="TreeGrafter"/>
</dbReference>
<feature type="active site" description="Proton donor/acceptor" evidence="5">
    <location>
        <position position="212"/>
    </location>
</feature>
<feature type="compositionally biased region" description="Basic and acidic residues" evidence="9">
    <location>
        <begin position="11"/>
        <end position="39"/>
    </location>
</feature>
<keyword evidence="2 6" id="KW-0479">Metal-binding</keyword>
<dbReference type="GO" id="GO:0008311">
    <property type="term" value="F:double-stranded DNA 3'-5' DNA exonuclease activity"/>
    <property type="evidence" value="ECO:0007669"/>
    <property type="project" value="TreeGrafter"/>
</dbReference>
<dbReference type="NCBIfam" id="TIGR00195">
    <property type="entry name" value="exoDNase_III"/>
    <property type="match status" value="1"/>
</dbReference>
<proteinExistence type="inferred from homology"/>
<keyword evidence="11" id="KW-0255">Endonuclease</keyword>